<sequence length="142" mass="16149">MVTGSEAGKSAEAVLEWPKQDKKRMMYAVYRVGDLEKTIKGAQPEEGTRRGTRRWGYLPQLHPRCRRSAYIVAMAKDRALHLLPSPQTCAGLILTLHNTALYEKVIDSILCVSFVERVVHEKTEYGGYQLNEEAVKFLSMTY</sequence>
<dbReference type="AlphaFoldDB" id="A0AAD8U4G1"/>
<comment type="caution">
    <text evidence="1">The sequence shown here is derived from an EMBL/GenBank/DDBJ whole genome shotgun (WGS) entry which is preliminary data.</text>
</comment>
<accession>A0AAD8U4G1</accession>
<gene>
    <name evidence="1" type="ORF">QYE76_015179</name>
</gene>
<dbReference type="EMBL" id="JAUUTY010000001">
    <property type="protein sequence ID" value="KAK1698482.1"/>
    <property type="molecule type" value="Genomic_DNA"/>
</dbReference>
<name>A0AAD8U4G1_LOLMU</name>
<reference evidence="1" key="1">
    <citation type="submission" date="2023-07" db="EMBL/GenBank/DDBJ databases">
        <title>A chromosome-level genome assembly of Lolium multiflorum.</title>
        <authorList>
            <person name="Chen Y."/>
            <person name="Copetti D."/>
            <person name="Kolliker R."/>
            <person name="Studer B."/>
        </authorList>
    </citation>
    <scope>NUCLEOTIDE SEQUENCE</scope>
    <source>
        <strain evidence="1">02402/16</strain>
        <tissue evidence="1">Leaf</tissue>
    </source>
</reference>
<protein>
    <submittedName>
        <fullName evidence="1">Uncharacterized protein</fullName>
    </submittedName>
</protein>
<dbReference type="Proteomes" id="UP001231189">
    <property type="component" value="Unassembled WGS sequence"/>
</dbReference>
<organism evidence="1 2">
    <name type="scientific">Lolium multiflorum</name>
    <name type="common">Italian ryegrass</name>
    <name type="synonym">Lolium perenne subsp. multiflorum</name>
    <dbReference type="NCBI Taxonomy" id="4521"/>
    <lineage>
        <taxon>Eukaryota</taxon>
        <taxon>Viridiplantae</taxon>
        <taxon>Streptophyta</taxon>
        <taxon>Embryophyta</taxon>
        <taxon>Tracheophyta</taxon>
        <taxon>Spermatophyta</taxon>
        <taxon>Magnoliopsida</taxon>
        <taxon>Liliopsida</taxon>
        <taxon>Poales</taxon>
        <taxon>Poaceae</taxon>
        <taxon>BOP clade</taxon>
        <taxon>Pooideae</taxon>
        <taxon>Poodae</taxon>
        <taxon>Poeae</taxon>
        <taxon>Poeae Chloroplast Group 2 (Poeae type)</taxon>
        <taxon>Loliodinae</taxon>
        <taxon>Loliinae</taxon>
        <taxon>Lolium</taxon>
    </lineage>
</organism>
<evidence type="ECO:0000313" key="2">
    <source>
        <dbReference type="Proteomes" id="UP001231189"/>
    </source>
</evidence>
<keyword evidence="2" id="KW-1185">Reference proteome</keyword>
<evidence type="ECO:0000313" key="1">
    <source>
        <dbReference type="EMBL" id="KAK1698482.1"/>
    </source>
</evidence>
<proteinExistence type="predicted"/>